<organism evidence="2 3">
    <name type="scientific">Pseudomonas soli</name>
    <dbReference type="NCBI Taxonomy" id="1306993"/>
    <lineage>
        <taxon>Bacteria</taxon>
        <taxon>Pseudomonadati</taxon>
        <taxon>Pseudomonadota</taxon>
        <taxon>Gammaproteobacteria</taxon>
        <taxon>Pseudomonadales</taxon>
        <taxon>Pseudomonadaceae</taxon>
        <taxon>Pseudomonas</taxon>
    </lineage>
</organism>
<gene>
    <name evidence="2" type="ORF">SAMN05216230_102616</name>
</gene>
<dbReference type="EMBL" id="FOEQ01000002">
    <property type="protein sequence ID" value="SEQ40094.1"/>
    <property type="molecule type" value="Genomic_DNA"/>
</dbReference>
<name>A0A1H9FQC4_9PSED</name>
<evidence type="ECO:0000313" key="3">
    <source>
        <dbReference type="Proteomes" id="UP000199221"/>
    </source>
</evidence>
<reference evidence="2 3" key="1">
    <citation type="submission" date="2016-10" db="EMBL/GenBank/DDBJ databases">
        <authorList>
            <person name="de Groot N.N."/>
        </authorList>
    </citation>
    <scope>NUCLEOTIDE SEQUENCE [LARGE SCALE GENOMIC DNA]</scope>
    <source>
        <strain evidence="2 3">LMG 27941</strain>
    </source>
</reference>
<keyword evidence="1" id="KW-0472">Membrane</keyword>
<feature type="transmembrane region" description="Helical" evidence="1">
    <location>
        <begin position="20"/>
        <end position="42"/>
    </location>
</feature>
<dbReference type="Proteomes" id="UP000199221">
    <property type="component" value="Unassembled WGS sequence"/>
</dbReference>
<feature type="transmembrane region" description="Helical" evidence="1">
    <location>
        <begin position="54"/>
        <end position="78"/>
    </location>
</feature>
<evidence type="ECO:0000256" key="1">
    <source>
        <dbReference type="SAM" id="Phobius"/>
    </source>
</evidence>
<dbReference type="AlphaFoldDB" id="A0A1H9FQC4"/>
<protein>
    <submittedName>
        <fullName evidence="2">Uncharacterized protein</fullName>
    </submittedName>
</protein>
<evidence type="ECO:0000313" key="2">
    <source>
        <dbReference type="EMBL" id="SEQ40094.1"/>
    </source>
</evidence>
<proteinExistence type="predicted"/>
<feature type="transmembrane region" description="Helical" evidence="1">
    <location>
        <begin position="85"/>
        <end position="106"/>
    </location>
</feature>
<accession>A0A1H9FQC4</accession>
<keyword evidence="1" id="KW-1133">Transmembrane helix</keyword>
<sequence length="111" mass="12120">MGAVVLNGFEFMSKVRFARLPVLATLVLTQFFCIVGGAASYWDVSWLLAVPVGALYFFIVRKHIFNCFVAVAGAYFGLGMEWPMAVAALFGLYALLHIISAVASSMQEFAI</sequence>
<keyword evidence="1" id="KW-0812">Transmembrane</keyword>